<feature type="compositionally biased region" description="Low complexity" evidence="1">
    <location>
        <begin position="32"/>
        <end position="45"/>
    </location>
</feature>
<dbReference type="RefSeq" id="WP_133989842.1">
    <property type="nucleotide sequence ID" value="NZ_SODV01000001.1"/>
</dbReference>
<dbReference type="Pfam" id="PF17148">
    <property type="entry name" value="DUF5117"/>
    <property type="match status" value="1"/>
</dbReference>
<feature type="domain" description="EcxA zinc-binding" evidence="3">
    <location>
        <begin position="443"/>
        <end position="750"/>
    </location>
</feature>
<dbReference type="InterPro" id="IPR033413">
    <property type="entry name" value="DUF5117"/>
</dbReference>
<dbReference type="InterPro" id="IPR032534">
    <property type="entry name" value="EcxA_zinc-bd"/>
</dbReference>
<evidence type="ECO:0000313" key="7">
    <source>
        <dbReference type="Proteomes" id="UP000294498"/>
    </source>
</evidence>
<evidence type="ECO:0000259" key="3">
    <source>
        <dbReference type="Pfam" id="PF16313"/>
    </source>
</evidence>
<dbReference type="AlphaFoldDB" id="A0A4R8DMQ6"/>
<feature type="chain" id="PRO_5020404147" evidence="2">
    <location>
        <begin position="22"/>
        <end position="848"/>
    </location>
</feature>
<accession>A0A4R8DMQ6</accession>
<dbReference type="InterPro" id="IPR034032">
    <property type="entry name" value="Zn_MMP-like_bac"/>
</dbReference>
<gene>
    <name evidence="6" type="ORF">EDB95_0290</name>
</gene>
<dbReference type="CDD" id="cd04276">
    <property type="entry name" value="ZnMc_MMP_like_2"/>
    <property type="match status" value="1"/>
</dbReference>
<dbReference type="OrthoDB" id="9776599at2"/>
<sequence>MKKLLLPLTVLLCLAGFHTEAQNRRTPGDTTAHPGGAAPKGAEAPKSSVKPYKDVITAKAISKSGLFTVHHVDDKWYFEIPDSILGREFMAITRYSETPGGAGIYGGEVANQQTMRWEKGPDNKLFLRTVTLISIAKDSTEPIYRAVRNSYLDPIAAAFDIKAFGPDSTSTVIDVTDFFKGDNQVVSLDPNDKRRFSLGGLSPDRSYIERITTYPINTEIRTIKTWTSSPAPASFPPMPGAGRAFPAASDAGAVTFEINTSMLLLPKVPMKKRLFDPRVGFFADDYTVYTDDQQKVDESTFITRWRLEPKDEDLDRFNRGELVEPKKQIVYYIDPATPKKWRPYLIAGVNDWNKAFEQAGFKNAIIAKDWPEGDTTMSLEDARFSVIRYFASDIENAYGPNIHDPRSGEILESHVGWYHNVMKLLHDWYFIQTAAVDPRARSMKFDDELMGNLIRFVSSHEIGHTLGLRHNMGSSSTVPVEKLRDKAFVEANGHTPSIMDYARFNYVAQPEDNITEAGLFPRIGDYDRWAIQWGYHVIPGTKDEEEDKKILSKLIIDSVGHNPRLFFGTESNPFDPREQTEDLGDNSMKASAYGIKNLKRIIVKLPDWTKEEADTYNNLQQMYQQLFIQYQRYMFHVIKNIGGIYETPKSIEQSGDVYEVTPKARQQEAVAFLNEQLFTTPTWLLDKNILNKFSQPITESISDIQDAALGSILSAARLQRMEIAGNRTADPYSIEDLISDLNKGIWSELSTGKAIDSYRRNLQKSYTERLIALLDAKPGMSISFNGRSLSVSQGEDPMKSDVPAEARAALVSLRARIRAAIPGAHDALTRNHLQYLADHITDALEPRK</sequence>
<feature type="domain" description="DUF5118" evidence="5">
    <location>
        <begin position="50"/>
        <end position="98"/>
    </location>
</feature>
<dbReference type="SUPFAM" id="SSF55486">
    <property type="entry name" value="Metalloproteases ('zincins'), catalytic domain"/>
    <property type="match status" value="1"/>
</dbReference>
<feature type="signal peptide" evidence="2">
    <location>
        <begin position="1"/>
        <end position="21"/>
    </location>
</feature>
<evidence type="ECO:0000313" key="6">
    <source>
        <dbReference type="EMBL" id="TDW99281.1"/>
    </source>
</evidence>
<dbReference type="GO" id="GO:0008237">
    <property type="term" value="F:metallopeptidase activity"/>
    <property type="evidence" value="ECO:0007669"/>
    <property type="project" value="InterPro"/>
</dbReference>
<name>A0A4R8DMQ6_9BACT</name>
<evidence type="ECO:0000259" key="5">
    <source>
        <dbReference type="Pfam" id="PF17162"/>
    </source>
</evidence>
<proteinExistence type="predicted"/>
<dbReference type="Gene3D" id="3.40.390.10">
    <property type="entry name" value="Collagenase (Catalytic Domain)"/>
    <property type="match status" value="1"/>
</dbReference>
<feature type="domain" description="DUF5117" evidence="4">
    <location>
        <begin position="107"/>
        <end position="310"/>
    </location>
</feature>
<protein>
    <submittedName>
        <fullName evidence="6">Uncharacterized protein DUF5118</fullName>
    </submittedName>
</protein>
<dbReference type="Pfam" id="PF17162">
    <property type="entry name" value="DUF5118"/>
    <property type="match status" value="1"/>
</dbReference>
<comment type="caution">
    <text evidence="6">The sequence shown here is derived from an EMBL/GenBank/DDBJ whole genome shotgun (WGS) entry which is preliminary data.</text>
</comment>
<feature type="region of interest" description="Disordered" evidence="1">
    <location>
        <begin position="23"/>
        <end position="47"/>
    </location>
</feature>
<evidence type="ECO:0000259" key="4">
    <source>
        <dbReference type="Pfam" id="PF17148"/>
    </source>
</evidence>
<evidence type="ECO:0000256" key="1">
    <source>
        <dbReference type="SAM" id="MobiDB-lite"/>
    </source>
</evidence>
<reference evidence="6 7" key="1">
    <citation type="submission" date="2019-03" db="EMBL/GenBank/DDBJ databases">
        <title>Genomic Encyclopedia of Type Strains, Phase IV (KMG-IV): sequencing the most valuable type-strain genomes for metagenomic binning, comparative biology and taxonomic classification.</title>
        <authorList>
            <person name="Goeker M."/>
        </authorList>
    </citation>
    <scope>NUCLEOTIDE SEQUENCE [LARGE SCALE GENOMIC DNA]</scope>
    <source>
        <strain evidence="6 7">DSM 100059</strain>
    </source>
</reference>
<keyword evidence="7" id="KW-1185">Reference proteome</keyword>
<evidence type="ECO:0000256" key="2">
    <source>
        <dbReference type="SAM" id="SignalP"/>
    </source>
</evidence>
<dbReference type="InterPro" id="IPR024079">
    <property type="entry name" value="MetalloPept_cat_dom_sf"/>
</dbReference>
<organism evidence="6 7">
    <name type="scientific">Dinghuibacter silviterrae</name>
    <dbReference type="NCBI Taxonomy" id="1539049"/>
    <lineage>
        <taxon>Bacteria</taxon>
        <taxon>Pseudomonadati</taxon>
        <taxon>Bacteroidota</taxon>
        <taxon>Chitinophagia</taxon>
        <taxon>Chitinophagales</taxon>
        <taxon>Chitinophagaceae</taxon>
        <taxon>Dinghuibacter</taxon>
    </lineage>
</organism>
<dbReference type="Proteomes" id="UP000294498">
    <property type="component" value="Unassembled WGS sequence"/>
</dbReference>
<dbReference type="InterPro" id="IPR033428">
    <property type="entry name" value="DUF5118"/>
</dbReference>
<dbReference type="EMBL" id="SODV01000001">
    <property type="protein sequence ID" value="TDW99281.1"/>
    <property type="molecule type" value="Genomic_DNA"/>
</dbReference>
<dbReference type="PANTHER" id="PTHR38478">
    <property type="entry name" value="PEPTIDASE M1A AND M12B"/>
    <property type="match status" value="1"/>
</dbReference>
<dbReference type="PANTHER" id="PTHR38478:SF1">
    <property type="entry name" value="ZINC DEPENDENT METALLOPROTEASE DOMAIN LIPOPROTEIN"/>
    <property type="match status" value="1"/>
</dbReference>
<keyword evidence="2" id="KW-0732">Signal</keyword>
<dbReference type="Pfam" id="PF16313">
    <property type="entry name" value="DUF4953"/>
    <property type="match status" value="1"/>
</dbReference>